<proteinExistence type="predicted"/>
<feature type="transmembrane region" description="Helical" evidence="1">
    <location>
        <begin position="291"/>
        <end position="309"/>
    </location>
</feature>
<gene>
    <name evidence="2" type="ORF">MOZ60_00735</name>
</gene>
<feature type="transmembrane region" description="Helical" evidence="1">
    <location>
        <begin position="382"/>
        <end position="400"/>
    </location>
</feature>
<feature type="transmembrane region" description="Helical" evidence="1">
    <location>
        <begin position="179"/>
        <end position="210"/>
    </location>
</feature>
<feature type="transmembrane region" description="Helical" evidence="1">
    <location>
        <begin position="155"/>
        <end position="173"/>
    </location>
</feature>
<dbReference type="RefSeq" id="WP_370595297.1">
    <property type="nucleotide sequence ID" value="NZ_JALBUR010000001.1"/>
</dbReference>
<feature type="transmembrane region" description="Helical" evidence="1">
    <location>
        <begin position="128"/>
        <end position="148"/>
    </location>
</feature>
<feature type="transmembrane region" description="Helical" evidence="1">
    <location>
        <begin position="321"/>
        <end position="340"/>
    </location>
</feature>
<feature type="transmembrane region" description="Helical" evidence="1">
    <location>
        <begin position="69"/>
        <end position="90"/>
    </location>
</feature>
<feature type="transmembrane region" description="Helical" evidence="1">
    <location>
        <begin position="352"/>
        <end position="375"/>
    </location>
</feature>
<organism evidence="2 3">
    <name type="scientific">Grylomicrobium aquisgranensis</name>
    <dbReference type="NCBI Taxonomy" id="2926318"/>
    <lineage>
        <taxon>Bacteria</taxon>
        <taxon>Bacillati</taxon>
        <taxon>Bacillota</taxon>
        <taxon>Erysipelotrichia</taxon>
        <taxon>Erysipelotrichales</taxon>
        <taxon>Erysipelotrichaceae</taxon>
        <taxon>Grylomicrobium</taxon>
    </lineage>
</organism>
<sequence length="566" mass="63401">MVFRIKHPKCVFLGASILFALLFCIPYLGKDLLPIEHDTFFHVARIQAMADAIGHKDFLPAVFPLQNNGYGYASPLFYNNLFLIPSALLVRLDMPVANSYKLLILVETVLACYAMMVLVYRISQKQSAAILAGCAYVFANYHVTDVYVRGALGEVQALIFLPIMIEGVYIILVEHSRRWYMLAAGLACLLLSHNLTFLMGCILLVILCLIYVKTLTKEQIMALVKSVLAAFLMTVFFSLPMLQQLHSNTFYLDYYGSSSDLGAGSLGLWKYFAEKTVFGYSDNSLPRSQQMVLNVGYFLTFAPLLWLAVKKKKNNTSRFVTSLLVIGYIAIVLPCSLIPWDDLDALRIMQFPWRLLEIGLVCLSVPAGIGFASLLQRKTIQAIAVVVLCLEGIYHVTPVFTRTFGLTSETTWQDISDGKLCDPYYSATYKRVELAGGDYLPLPSPDYRTLKQAIMDESLQPLDISFEKDYSTLSFTLTDSNANQTIVLPLTWYLGYHLYCIDNGIRTEIKITPTDTGLVSFKADQAGSYVCVYQSTTLRNICIGVSLAALAAVIICWWKDRQIQKA</sequence>
<evidence type="ECO:0000313" key="3">
    <source>
        <dbReference type="Proteomes" id="UP001286174"/>
    </source>
</evidence>
<reference evidence="2 3" key="1">
    <citation type="submission" date="2022-03" db="EMBL/GenBank/DDBJ databases">
        <title>Novel taxa within the pig intestine.</title>
        <authorList>
            <person name="Wylensek D."/>
            <person name="Bishof K."/>
            <person name="Afrizal A."/>
            <person name="Clavel T."/>
        </authorList>
    </citation>
    <scope>NUCLEOTIDE SEQUENCE [LARGE SCALE GENOMIC DNA]</scope>
    <source>
        <strain evidence="2 3">CLA-KB-P133</strain>
    </source>
</reference>
<feature type="transmembrane region" description="Helical" evidence="1">
    <location>
        <begin position="102"/>
        <end position="122"/>
    </location>
</feature>
<evidence type="ECO:0000313" key="2">
    <source>
        <dbReference type="EMBL" id="MDX8418614.1"/>
    </source>
</evidence>
<keyword evidence="1" id="KW-1133">Transmembrane helix</keyword>
<feature type="transmembrane region" description="Helical" evidence="1">
    <location>
        <begin position="222"/>
        <end position="242"/>
    </location>
</feature>
<keyword evidence="1" id="KW-0812">Transmembrane</keyword>
<accession>A0AB35U143</accession>
<feature type="transmembrane region" description="Helical" evidence="1">
    <location>
        <begin position="538"/>
        <end position="558"/>
    </location>
</feature>
<dbReference type="EMBL" id="JALBUR010000001">
    <property type="protein sequence ID" value="MDX8418614.1"/>
    <property type="molecule type" value="Genomic_DNA"/>
</dbReference>
<keyword evidence="1" id="KW-0472">Membrane</keyword>
<dbReference type="AlphaFoldDB" id="A0AB35U143"/>
<keyword evidence="3" id="KW-1185">Reference proteome</keyword>
<protein>
    <submittedName>
        <fullName evidence="2">YfhO family protein</fullName>
    </submittedName>
</protein>
<name>A0AB35U143_9FIRM</name>
<feature type="transmembrane region" description="Helical" evidence="1">
    <location>
        <begin position="12"/>
        <end position="29"/>
    </location>
</feature>
<dbReference type="Proteomes" id="UP001286174">
    <property type="component" value="Unassembled WGS sequence"/>
</dbReference>
<comment type="caution">
    <text evidence="2">The sequence shown here is derived from an EMBL/GenBank/DDBJ whole genome shotgun (WGS) entry which is preliminary data.</text>
</comment>
<evidence type="ECO:0000256" key="1">
    <source>
        <dbReference type="SAM" id="Phobius"/>
    </source>
</evidence>